<dbReference type="AlphaFoldDB" id="A0A7I8LIF7"/>
<evidence type="ECO:0000313" key="2">
    <source>
        <dbReference type="Proteomes" id="UP000663760"/>
    </source>
</evidence>
<protein>
    <submittedName>
        <fullName evidence="1">Uncharacterized protein</fullName>
    </submittedName>
</protein>
<name>A0A7I8LIF7_SPIIN</name>
<gene>
    <name evidence="1" type="ORF">SI8410_15019776</name>
</gene>
<accession>A0A7I8LIF7</accession>
<keyword evidence="2" id="KW-1185">Reference proteome</keyword>
<organism evidence="1 2">
    <name type="scientific">Spirodela intermedia</name>
    <name type="common">Intermediate duckweed</name>
    <dbReference type="NCBI Taxonomy" id="51605"/>
    <lineage>
        <taxon>Eukaryota</taxon>
        <taxon>Viridiplantae</taxon>
        <taxon>Streptophyta</taxon>
        <taxon>Embryophyta</taxon>
        <taxon>Tracheophyta</taxon>
        <taxon>Spermatophyta</taxon>
        <taxon>Magnoliopsida</taxon>
        <taxon>Liliopsida</taxon>
        <taxon>Araceae</taxon>
        <taxon>Lemnoideae</taxon>
        <taxon>Spirodela</taxon>
    </lineage>
</organism>
<reference evidence="1" key="1">
    <citation type="submission" date="2020-02" db="EMBL/GenBank/DDBJ databases">
        <authorList>
            <person name="Scholz U."/>
            <person name="Mascher M."/>
            <person name="Fiebig A."/>
        </authorList>
    </citation>
    <scope>NUCLEOTIDE SEQUENCE</scope>
</reference>
<sequence>MGNCASLGASPGEERRLAEAAVAVATAAKAKAGEDRRSREAAAPPEMLVKIKIGRRQLEALQRMAGGGALPLHLVLAHLLPGAGRDELLRRARQWRPALHSISEVGD</sequence>
<proteinExistence type="predicted"/>
<dbReference type="Proteomes" id="UP000663760">
    <property type="component" value="Chromosome 15"/>
</dbReference>
<evidence type="ECO:0000313" key="1">
    <source>
        <dbReference type="EMBL" id="CAA7409098.1"/>
    </source>
</evidence>
<dbReference type="EMBL" id="LR746278">
    <property type="protein sequence ID" value="CAA7409098.1"/>
    <property type="molecule type" value="Genomic_DNA"/>
</dbReference>